<dbReference type="EMBL" id="JAGSXJ010000001">
    <property type="protein sequence ID" value="KAH6697621.1"/>
    <property type="molecule type" value="Genomic_DNA"/>
</dbReference>
<feature type="signal peptide" evidence="1">
    <location>
        <begin position="1"/>
        <end position="17"/>
    </location>
</feature>
<organism evidence="2 3">
    <name type="scientific">Plectosphaerella plurivora</name>
    <dbReference type="NCBI Taxonomy" id="936078"/>
    <lineage>
        <taxon>Eukaryota</taxon>
        <taxon>Fungi</taxon>
        <taxon>Dikarya</taxon>
        <taxon>Ascomycota</taxon>
        <taxon>Pezizomycotina</taxon>
        <taxon>Sordariomycetes</taxon>
        <taxon>Hypocreomycetidae</taxon>
        <taxon>Glomerellales</taxon>
        <taxon>Plectosphaerellaceae</taxon>
        <taxon>Plectosphaerella</taxon>
    </lineage>
</organism>
<gene>
    <name evidence="2" type="ORF">F5X68DRAFT_226981</name>
</gene>
<feature type="chain" id="PRO_5040400860" evidence="1">
    <location>
        <begin position="18"/>
        <end position="116"/>
    </location>
</feature>
<dbReference type="OrthoDB" id="4966402at2759"/>
<name>A0A9P9ADI8_9PEZI</name>
<accession>A0A9P9ADI8</accession>
<sequence length="116" mass="13534">MPLLWTLVLEMRMMGWLHVTKQAQKHVKHKNTPYNSPSNMCDWEEFLFSCDHSILRLKSYCHSARNDPSHLCFGVKVLRNSWHQGIPCETCFHEWNTQGAEYPLTGLVRVSDAGHH</sequence>
<comment type="caution">
    <text evidence="2">The sequence shown here is derived from an EMBL/GenBank/DDBJ whole genome shotgun (WGS) entry which is preliminary data.</text>
</comment>
<evidence type="ECO:0000313" key="3">
    <source>
        <dbReference type="Proteomes" id="UP000770015"/>
    </source>
</evidence>
<dbReference type="Proteomes" id="UP000770015">
    <property type="component" value="Unassembled WGS sequence"/>
</dbReference>
<proteinExistence type="predicted"/>
<evidence type="ECO:0000256" key="1">
    <source>
        <dbReference type="SAM" id="SignalP"/>
    </source>
</evidence>
<reference evidence="2" key="1">
    <citation type="journal article" date="2021" name="Nat. Commun.">
        <title>Genetic determinants of endophytism in the Arabidopsis root mycobiome.</title>
        <authorList>
            <person name="Mesny F."/>
            <person name="Miyauchi S."/>
            <person name="Thiergart T."/>
            <person name="Pickel B."/>
            <person name="Atanasova L."/>
            <person name="Karlsson M."/>
            <person name="Huettel B."/>
            <person name="Barry K.W."/>
            <person name="Haridas S."/>
            <person name="Chen C."/>
            <person name="Bauer D."/>
            <person name="Andreopoulos W."/>
            <person name="Pangilinan J."/>
            <person name="LaButti K."/>
            <person name="Riley R."/>
            <person name="Lipzen A."/>
            <person name="Clum A."/>
            <person name="Drula E."/>
            <person name="Henrissat B."/>
            <person name="Kohler A."/>
            <person name="Grigoriev I.V."/>
            <person name="Martin F.M."/>
            <person name="Hacquard S."/>
        </authorList>
    </citation>
    <scope>NUCLEOTIDE SEQUENCE</scope>
    <source>
        <strain evidence="2">MPI-SDFR-AT-0117</strain>
    </source>
</reference>
<dbReference type="AlphaFoldDB" id="A0A9P9ADI8"/>
<keyword evidence="3" id="KW-1185">Reference proteome</keyword>
<keyword evidence="1" id="KW-0732">Signal</keyword>
<protein>
    <submittedName>
        <fullName evidence="2">Uncharacterized protein</fullName>
    </submittedName>
</protein>
<evidence type="ECO:0000313" key="2">
    <source>
        <dbReference type="EMBL" id="KAH6697621.1"/>
    </source>
</evidence>